<dbReference type="EMBL" id="CP003199">
    <property type="protein sequence ID" value="AEW45841.2"/>
    <property type="molecule type" value="Genomic_DNA"/>
</dbReference>
<protein>
    <submittedName>
        <fullName evidence="1">Uncharacterized protein</fullName>
    </submittedName>
</protein>
<evidence type="ECO:0000313" key="1">
    <source>
        <dbReference type="EMBL" id="AEW45841.2"/>
    </source>
</evidence>
<sequence>MTLSMKLAVGLVVASSIGGGSYLGFKLFSTQKETKKFKKIASLISELPDKVLLNKSTEASVKEWKDAWKSYREANKTLQKGKDPWVLDSFSGNYSSGSINDENAPESFRNKCEELSNQEVEGIDDEKYGQVLKYCTKSKTG</sequence>
<dbReference type="KEGG" id="mhe:MHC_04925"/>
<dbReference type="AlphaFoldDB" id="H6N869"/>
<dbReference type="Proteomes" id="UP000009135">
    <property type="component" value="Chromosome"/>
</dbReference>
<proteinExistence type="predicted"/>
<dbReference type="HOGENOM" id="CLU_149302_0_0_14"/>
<gene>
    <name evidence="1" type="ordered locus">MHC_04925</name>
</gene>
<accession>H6N869</accession>
<evidence type="ECO:0000313" key="2">
    <source>
        <dbReference type="Proteomes" id="UP000009135"/>
    </source>
</evidence>
<keyword evidence="2" id="KW-1185">Reference proteome</keyword>
<reference evidence="1 2" key="1">
    <citation type="journal article" date="2012" name="J. Bacteriol.">
        <title>Complete genome sequence of Mycoplasma haemocanis strain Illinois.</title>
        <authorList>
            <person name="do Nascimento N.C."/>
            <person name="Guimaraes A.M."/>
            <person name="Santos A.P."/>
            <person name="Sanmiguel P.J."/>
            <person name="Messick J.B."/>
        </authorList>
    </citation>
    <scope>NUCLEOTIDE SEQUENCE [LARGE SCALE GENOMIC DNA]</scope>
    <source>
        <strain evidence="1 2">Illinois</strain>
    </source>
</reference>
<dbReference type="STRING" id="1111676.MHC_04925"/>
<name>H6N869_MYCHN</name>
<dbReference type="OrthoDB" id="9839374at2"/>
<organism evidence="1 2">
    <name type="scientific">Mycoplasma haemocanis (strain Illinois)</name>
    <dbReference type="NCBI Taxonomy" id="1111676"/>
    <lineage>
        <taxon>Bacteria</taxon>
        <taxon>Bacillati</taxon>
        <taxon>Mycoplasmatota</taxon>
        <taxon>Mollicutes</taxon>
        <taxon>Mycoplasmataceae</taxon>
        <taxon>Mycoplasma</taxon>
    </lineage>
</organism>